<keyword evidence="3" id="KW-1185">Reference proteome</keyword>
<dbReference type="EMBL" id="SZPZ01000001">
    <property type="protein sequence ID" value="TKK83246.1"/>
    <property type="molecule type" value="Genomic_DNA"/>
</dbReference>
<protein>
    <submittedName>
        <fullName evidence="1">Uncharacterized protein</fullName>
    </submittedName>
</protein>
<dbReference type="RefSeq" id="WP_137253931.1">
    <property type="nucleotide sequence ID" value="NZ_JBHSPQ010000001.1"/>
</dbReference>
<accession>A0A4U3LWG7</accession>
<evidence type="ECO:0000313" key="1">
    <source>
        <dbReference type="EMBL" id="TKK79176.1"/>
    </source>
</evidence>
<gene>
    <name evidence="2" type="ORF">FDA38_11105</name>
    <name evidence="1" type="ORF">FDA38_12150</name>
</gene>
<dbReference type="EMBL" id="SZPZ01000002">
    <property type="protein sequence ID" value="TKK79176.1"/>
    <property type="molecule type" value="Genomic_DNA"/>
</dbReference>
<evidence type="ECO:0000313" key="3">
    <source>
        <dbReference type="Proteomes" id="UP000305836"/>
    </source>
</evidence>
<evidence type="ECO:0000313" key="2">
    <source>
        <dbReference type="EMBL" id="TKK83246.1"/>
    </source>
</evidence>
<proteinExistence type="predicted"/>
<organism evidence="1 3">
    <name type="scientific">Kribbella jiaozuonensis</name>
    <dbReference type="NCBI Taxonomy" id="2575441"/>
    <lineage>
        <taxon>Bacteria</taxon>
        <taxon>Bacillati</taxon>
        <taxon>Actinomycetota</taxon>
        <taxon>Actinomycetes</taxon>
        <taxon>Propionibacteriales</taxon>
        <taxon>Kribbellaceae</taxon>
        <taxon>Kribbella</taxon>
    </lineage>
</organism>
<name>A0A4U3LWG7_9ACTN</name>
<sequence>MTPENRSEGERDYSWACMATYRHNSWAVSYCTKPKDPQHKHHVAHDAGRHYLFGWTEESNSAATTQEAGRRM</sequence>
<comment type="caution">
    <text evidence="1">The sequence shown here is derived from an EMBL/GenBank/DDBJ whole genome shotgun (WGS) entry which is preliminary data.</text>
</comment>
<reference evidence="1 3" key="1">
    <citation type="submission" date="2019-04" db="EMBL/GenBank/DDBJ databases">
        <title>Kribbella sp. NEAU-THZ 27 nov., a novel actinomycete isolated from soil.</title>
        <authorList>
            <person name="Duan L."/>
        </authorList>
    </citation>
    <scope>NUCLEOTIDE SEQUENCE [LARGE SCALE GENOMIC DNA]</scope>
    <source>
        <strain evidence="1">NEAU-THZ 27</strain>
        <strain evidence="3">NEAU-THZ27</strain>
    </source>
</reference>
<dbReference type="AlphaFoldDB" id="A0A4U3LWG7"/>
<dbReference type="Proteomes" id="UP000305836">
    <property type="component" value="Unassembled WGS sequence"/>
</dbReference>